<evidence type="ECO:0000256" key="9">
    <source>
        <dbReference type="ARBA" id="ARBA00023136"/>
    </source>
</evidence>
<feature type="transmembrane region" description="Helical" evidence="12">
    <location>
        <begin position="178"/>
        <end position="209"/>
    </location>
</feature>
<dbReference type="InterPro" id="IPR045083">
    <property type="entry name" value="ATP_synth_F0_asu_bact/mt"/>
</dbReference>
<organism evidence="13">
    <name type="scientific">Liposcelis entomophila</name>
    <dbReference type="NCBI Taxonomy" id="550478"/>
    <lineage>
        <taxon>Eukaryota</taxon>
        <taxon>Metazoa</taxon>
        <taxon>Ecdysozoa</taxon>
        <taxon>Arthropoda</taxon>
        <taxon>Hexapoda</taxon>
        <taxon>Insecta</taxon>
        <taxon>Pterygota</taxon>
        <taxon>Neoptera</taxon>
        <taxon>Paraneoptera</taxon>
        <taxon>Psocodea</taxon>
        <taxon>Troctomorpha</taxon>
        <taxon>Liposcelidetae</taxon>
        <taxon>Liposcelididae</taxon>
        <taxon>Liposcelis</taxon>
    </lineage>
</organism>
<feature type="transmembrane region" description="Helical" evidence="12">
    <location>
        <begin position="83"/>
        <end position="104"/>
    </location>
</feature>
<reference evidence="13" key="1">
    <citation type="journal article" date="2014" name="BMC Genomics">
        <title>Evolution of multipartite mitochondrial genomes in the booklice of the genus Liposcelis (Psocoptera).</title>
        <authorList>
            <person name="Chen S.C."/>
            <person name="Wei D.D."/>
            <person name="Shao R."/>
            <person name="Shi J.X."/>
            <person name="Dou W."/>
            <person name="Wang J.J."/>
        </authorList>
    </citation>
    <scope>NUCLEOTIDE SEQUENCE</scope>
</reference>
<protein>
    <recommendedName>
        <fullName evidence="11">ATP synthase subunit a</fullName>
    </recommendedName>
</protein>
<dbReference type="RefSeq" id="YP_009104524.1">
    <property type="nucleotide sequence ID" value="NC_025503.1"/>
</dbReference>
<dbReference type="InterPro" id="IPR023011">
    <property type="entry name" value="ATP_synth_F0_asu_AS"/>
</dbReference>
<dbReference type="NCBIfam" id="TIGR01131">
    <property type="entry name" value="ATP_synt_6_or_A"/>
    <property type="match status" value="1"/>
</dbReference>
<keyword evidence="5 12" id="KW-0812">Transmembrane</keyword>
<dbReference type="GO" id="GO:0045259">
    <property type="term" value="C:proton-transporting ATP synthase complex"/>
    <property type="evidence" value="ECO:0007669"/>
    <property type="project" value="UniProtKB-KW"/>
</dbReference>
<keyword evidence="10" id="KW-0066">ATP synthesis</keyword>
<dbReference type="Pfam" id="PF00119">
    <property type="entry name" value="ATP-synt_A"/>
    <property type="match status" value="1"/>
</dbReference>
<dbReference type="InterPro" id="IPR035908">
    <property type="entry name" value="F0_ATP_A_sf"/>
</dbReference>
<keyword evidence="7 12" id="KW-1133">Transmembrane helix</keyword>
<dbReference type="InterPro" id="IPR000568">
    <property type="entry name" value="ATP_synth_F0_asu"/>
</dbReference>
<evidence type="ECO:0000256" key="2">
    <source>
        <dbReference type="ARBA" id="ARBA00006810"/>
    </source>
</evidence>
<dbReference type="SUPFAM" id="SSF81336">
    <property type="entry name" value="F1F0 ATP synthase subunit A"/>
    <property type="match status" value="1"/>
</dbReference>
<keyword evidence="4" id="KW-0138">CF(0)</keyword>
<dbReference type="PANTHER" id="PTHR11410:SF0">
    <property type="entry name" value="ATP SYNTHASE SUBUNIT A"/>
    <property type="match status" value="1"/>
</dbReference>
<dbReference type="PANTHER" id="PTHR11410">
    <property type="entry name" value="ATP SYNTHASE SUBUNIT A"/>
    <property type="match status" value="1"/>
</dbReference>
<evidence type="ECO:0000256" key="12">
    <source>
        <dbReference type="SAM" id="Phobius"/>
    </source>
</evidence>
<dbReference type="Gene3D" id="1.20.120.220">
    <property type="entry name" value="ATP synthase, F0 complex, subunit A"/>
    <property type="match status" value="1"/>
</dbReference>
<keyword evidence="3" id="KW-0813">Transport</keyword>
<comment type="similarity">
    <text evidence="2">Belongs to the ATPase A chain family.</text>
</comment>
<dbReference type="EMBL" id="KF649223">
    <property type="protein sequence ID" value="AHA47078.1"/>
    <property type="molecule type" value="Genomic_DNA"/>
</dbReference>
<keyword evidence="8" id="KW-0406">Ion transport</keyword>
<proteinExistence type="inferred from homology"/>
<dbReference type="CTD" id="4508"/>
<comment type="subcellular location">
    <subcellularLocation>
        <location evidence="1">Membrane</location>
        <topology evidence="1">Multi-pass membrane protein</topology>
    </subcellularLocation>
    <subcellularLocation>
        <location evidence="11">Mitochondrion inner membrane</location>
        <topology evidence="11">Multi-pass membrane protein</topology>
    </subcellularLocation>
</comment>
<evidence type="ECO:0000256" key="10">
    <source>
        <dbReference type="ARBA" id="ARBA00023310"/>
    </source>
</evidence>
<feature type="transmembrane region" description="Helical" evidence="12">
    <location>
        <begin position="54"/>
        <end position="77"/>
    </location>
</feature>
<evidence type="ECO:0000256" key="8">
    <source>
        <dbReference type="ARBA" id="ARBA00023065"/>
    </source>
</evidence>
<feature type="transmembrane region" description="Helical" evidence="12">
    <location>
        <begin position="13"/>
        <end position="33"/>
    </location>
</feature>
<evidence type="ECO:0000256" key="1">
    <source>
        <dbReference type="ARBA" id="ARBA00004141"/>
    </source>
</evidence>
<dbReference type="PRINTS" id="PR00123">
    <property type="entry name" value="ATPASEA"/>
</dbReference>
<keyword evidence="6" id="KW-0375">Hydrogen ion transport</keyword>
<dbReference type="AlphaFoldDB" id="A0A096X732"/>
<dbReference type="GO" id="GO:0005743">
    <property type="term" value="C:mitochondrial inner membrane"/>
    <property type="evidence" value="ECO:0007669"/>
    <property type="project" value="UniProtKB-SubCell"/>
</dbReference>
<gene>
    <name evidence="13" type="primary">ATP6</name>
</gene>
<sequence length="213" mass="24631">MSLFSIFDPFNDFFISNWLILGLVMLLNKNLFLTSNLKKFFSNFLNLLKLEKKIILSNFFFFIFFIPLFFLILFLNFLGLLPFVFPATSHLSLTLSLSLPLWMSLMISSLMNFNKFFTHLVPFGCPFSLMFLMVLIETISSLIRPFTLAIRLSANIIAGHIIMILISMSSYSNEINFILSLMVELIISILEFGVAFIQPYVFFILLTLYSSEI</sequence>
<feature type="transmembrane region" description="Helical" evidence="12">
    <location>
        <begin position="116"/>
        <end position="136"/>
    </location>
</feature>
<geneLocation type="mitochondrion" evidence="13"/>
<keyword evidence="9 12" id="KW-0472">Membrane</keyword>
<evidence type="ECO:0000256" key="5">
    <source>
        <dbReference type="ARBA" id="ARBA00022692"/>
    </source>
</evidence>
<dbReference type="GeneID" id="22158033"/>
<keyword evidence="13" id="KW-0496">Mitochondrion</keyword>
<name>A0A096X732_9NEOP</name>
<dbReference type="CDD" id="cd00310">
    <property type="entry name" value="ATP-synt_Fo_a_6"/>
    <property type="match status" value="1"/>
</dbReference>
<dbReference type="PROSITE" id="PS00449">
    <property type="entry name" value="ATPASE_A"/>
    <property type="match status" value="1"/>
</dbReference>
<accession>A0A096X732</accession>
<evidence type="ECO:0000256" key="7">
    <source>
        <dbReference type="ARBA" id="ARBA00022989"/>
    </source>
</evidence>
<evidence type="ECO:0000256" key="6">
    <source>
        <dbReference type="ARBA" id="ARBA00022781"/>
    </source>
</evidence>
<feature type="transmembrane region" description="Helical" evidence="12">
    <location>
        <begin position="148"/>
        <end position="166"/>
    </location>
</feature>
<evidence type="ECO:0000256" key="3">
    <source>
        <dbReference type="ARBA" id="ARBA00022448"/>
    </source>
</evidence>
<dbReference type="GO" id="GO:0046933">
    <property type="term" value="F:proton-transporting ATP synthase activity, rotational mechanism"/>
    <property type="evidence" value="ECO:0007669"/>
    <property type="project" value="TreeGrafter"/>
</dbReference>
<evidence type="ECO:0000256" key="4">
    <source>
        <dbReference type="ARBA" id="ARBA00022547"/>
    </source>
</evidence>
<evidence type="ECO:0000313" key="13">
    <source>
        <dbReference type="EMBL" id="AHA47078.1"/>
    </source>
</evidence>
<evidence type="ECO:0000256" key="11">
    <source>
        <dbReference type="RuleBase" id="RU004450"/>
    </source>
</evidence>